<keyword evidence="2" id="KW-1185">Reference proteome</keyword>
<protein>
    <recommendedName>
        <fullName evidence="3">DUF1618 domain-containing protein</fullName>
    </recommendedName>
</protein>
<name>A0A0E0KPR1_ORYPU</name>
<sequence length="130" mass="14144">MDVKPSMLLRFSLHNHKFDMVPCHPDCTSDNVYGYNTVSELGGKLCYTHTATATTFRLWMLDGDMAWPEWCLRCCIDVVGDVRCISPLVAGGGQILLSVDEEFAAGAAHRKAGHSKNGCSGSLSLLLHTA</sequence>
<dbReference type="Gramene" id="OPUNC04G08320.1">
    <property type="protein sequence ID" value="OPUNC04G08320.1"/>
    <property type="gene ID" value="OPUNC04G08320"/>
</dbReference>
<dbReference type="EnsemblPlants" id="OPUNC04G08320.1">
    <property type="protein sequence ID" value="OPUNC04G08320.1"/>
    <property type="gene ID" value="OPUNC04G08320"/>
</dbReference>
<dbReference type="Proteomes" id="UP000026962">
    <property type="component" value="Chromosome 4"/>
</dbReference>
<evidence type="ECO:0008006" key="3">
    <source>
        <dbReference type="Google" id="ProtNLM"/>
    </source>
</evidence>
<evidence type="ECO:0000313" key="2">
    <source>
        <dbReference type="Proteomes" id="UP000026962"/>
    </source>
</evidence>
<organism evidence="1">
    <name type="scientific">Oryza punctata</name>
    <name type="common">Red rice</name>
    <dbReference type="NCBI Taxonomy" id="4537"/>
    <lineage>
        <taxon>Eukaryota</taxon>
        <taxon>Viridiplantae</taxon>
        <taxon>Streptophyta</taxon>
        <taxon>Embryophyta</taxon>
        <taxon>Tracheophyta</taxon>
        <taxon>Spermatophyta</taxon>
        <taxon>Magnoliopsida</taxon>
        <taxon>Liliopsida</taxon>
        <taxon>Poales</taxon>
        <taxon>Poaceae</taxon>
        <taxon>BOP clade</taxon>
        <taxon>Oryzoideae</taxon>
        <taxon>Oryzeae</taxon>
        <taxon>Oryzinae</taxon>
        <taxon>Oryza</taxon>
    </lineage>
</organism>
<dbReference type="STRING" id="4537.A0A0E0KPR1"/>
<dbReference type="AlphaFoldDB" id="A0A0E0KPR1"/>
<reference evidence="1" key="2">
    <citation type="submission" date="2018-05" db="EMBL/GenBank/DDBJ databases">
        <title>OpunRS2 (Oryza punctata Reference Sequence Version 2).</title>
        <authorList>
            <person name="Zhang J."/>
            <person name="Kudrna D."/>
            <person name="Lee S."/>
            <person name="Talag J."/>
            <person name="Welchert J."/>
            <person name="Wing R.A."/>
        </authorList>
    </citation>
    <scope>NUCLEOTIDE SEQUENCE [LARGE SCALE GENOMIC DNA]</scope>
</reference>
<accession>A0A0E0KPR1</accession>
<evidence type="ECO:0000313" key="1">
    <source>
        <dbReference type="EnsemblPlants" id="OPUNC04G08320.1"/>
    </source>
</evidence>
<reference evidence="1" key="1">
    <citation type="submission" date="2015-04" db="UniProtKB">
        <authorList>
            <consortium name="EnsemblPlants"/>
        </authorList>
    </citation>
    <scope>IDENTIFICATION</scope>
</reference>
<proteinExistence type="predicted"/>
<dbReference type="HOGENOM" id="CLU_1941513_0_0_1"/>